<reference evidence="2 3" key="1">
    <citation type="journal article" date="2014" name="Agronomy (Basel)">
        <title>A Draft Genome Sequence for Ensete ventricosum, the Drought-Tolerant Tree Against Hunger.</title>
        <authorList>
            <person name="Harrison J."/>
            <person name="Moore K.A."/>
            <person name="Paszkiewicz K."/>
            <person name="Jones T."/>
            <person name="Grant M."/>
            <person name="Ambacheew D."/>
            <person name="Muzemil S."/>
            <person name="Studholme D.J."/>
        </authorList>
    </citation>
    <scope>NUCLEOTIDE SEQUENCE [LARGE SCALE GENOMIC DNA]</scope>
</reference>
<name>A0A427AJ24_ENSVE</name>
<comment type="caution">
    <text evidence="2">The sequence shown here is derived from an EMBL/GenBank/DDBJ whole genome shotgun (WGS) entry which is preliminary data.</text>
</comment>
<feature type="chain" id="PRO_5019356654" evidence="1">
    <location>
        <begin position="20"/>
        <end position="106"/>
    </location>
</feature>
<evidence type="ECO:0000313" key="3">
    <source>
        <dbReference type="Proteomes" id="UP000287651"/>
    </source>
</evidence>
<evidence type="ECO:0000313" key="2">
    <source>
        <dbReference type="EMBL" id="RRT76196.1"/>
    </source>
</evidence>
<dbReference type="AlphaFoldDB" id="A0A427AJ24"/>
<gene>
    <name evidence="2" type="ORF">B296_00005946</name>
</gene>
<evidence type="ECO:0000256" key="1">
    <source>
        <dbReference type="SAM" id="SignalP"/>
    </source>
</evidence>
<feature type="signal peptide" evidence="1">
    <location>
        <begin position="1"/>
        <end position="19"/>
    </location>
</feature>
<dbReference type="EMBL" id="AMZH03002265">
    <property type="protein sequence ID" value="RRT76196.1"/>
    <property type="molecule type" value="Genomic_DNA"/>
</dbReference>
<dbReference type="Proteomes" id="UP000287651">
    <property type="component" value="Unassembled WGS sequence"/>
</dbReference>
<proteinExistence type="predicted"/>
<accession>A0A427AJ24</accession>
<organism evidence="2 3">
    <name type="scientific">Ensete ventricosum</name>
    <name type="common">Abyssinian banana</name>
    <name type="synonym">Musa ensete</name>
    <dbReference type="NCBI Taxonomy" id="4639"/>
    <lineage>
        <taxon>Eukaryota</taxon>
        <taxon>Viridiplantae</taxon>
        <taxon>Streptophyta</taxon>
        <taxon>Embryophyta</taxon>
        <taxon>Tracheophyta</taxon>
        <taxon>Spermatophyta</taxon>
        <taxon>Magnoliopsida</taxon>
        <taxon>Liliopsida</taxon>
        <taxon>Zingiberales</taxon>
        <taxon>Musaceae</taxon>
        <taxon>Ensete</taxon>
    </lineage>
</organism>
<sequence length="106" mass="11615">MQTMNHRLGQLLVSQASLATLVPCWVGPQPFCGKTEDQLHAVTRQMNHFKDPSQGPQLGFGIPEKGRNNTAKFTIFPGTVCPSQSYVHQFNGLYATYGAQAMVGSF</sequence>
<keyword evidence="1" id="KW-0732">Signal</keyword>
<protein>
    <submittedName>
        <fullName evidence="2">Uncharacterized protein</fullName>
    </submittedName>
</protein>